<organism evidence="1 2">
    <name type="scientific">Aspergillus aculeatinus CBS 121060</name>
    <dbReference type="NCBI Taxonomy" id="1448322"/>
    <lineage>
        <taxon>Eukaryota</taxon>
        <taxon>Fungi</taxon>
        <taxon>Dikarya</taxon>
        <taxon>Ascomycota</taxon>
        <taxon>Pezizomycotina</taxon>
        <taxon>Eurotiomycetes</taxon>
        <taxon>Eurotiomycetidae</taxon>
        <taxon>Eurotiales</taxon>
        <taxon>Aspergillaceae</taxon>
        <taxon>Aspergillus</taxon>
        <taxon>Aspergillus subgen. Circumdati</taxon>
    </lineage>
</organism>
<dbReference type="EMBL" id="KZ824999">
    <property type="protein sequence ID" value="RAH65202.1"/>
    <property type="molecule type" value="Genomic_DNA"/>
</dbReference>
<gene>
    <name evidence="1" type="ORF">BO66DRAFT_217061</name>
</gene>
<reference evidence="1" key="1">
    <citation type="submission" date="2018-02" db="EMBL/GenBank/DDBJ databases">
        <title>The genomes of Aspergillus section Nigri reveals drivers in fungal speciation.</title>
        <authorList>
            <consortium name="DOE Joint Genome Institute"/>
            <person name="Vesth T.C."/>
            <person name="Nybo J."/>
            <person name="Theobald S."/>
            <person name="Brandl J."/>
            <person name="Frisvad J.C."/>
            <person name="Nielsen K.F."/>
            <person name="Lyhne E.K."/>
            <person name="Kogle M.E."/>
            <person name="Kuo A."/>
            <person name="Riley R."/>
            <person name="Clum A."/>
            <person name="Nolan M."/>
            <person name="Lipzen A."/>
            <person name="Salamov A."/>
            <person name="Henrissat B."/>
            <person name="Wiebenga A."/>
            <person name="De vries R.P."/>
            <person name="Grigoriev I.V."/>
            <person name="Mortensen U.H."/>
            <person name="Andersen M.R."/>
            <person name="Baker S.E."/>
        </authorList>
    </citation>
    <scope>NUCLEOTIDE SEQUENCE</scope>
    <source>
        <strain evidence="1">CBS 121060</strain>
    </source>
</reference>
<evidence type="ECO:0000313" key="2">
    <source>
        <dbReference type="Proteomes" id="UP000249661"/>
    </source>
</evidence>
<sequence length="67" mass="8079">MILLLLDLLLHLPLLSFSFPSLLLFFWLLTLFYWICIWLRKRAGSRLHRRSVGFGLFFMFQAAHLHM</sequence>
<protein>
    <submittedName>
        <fullName evidence="1">Uncharacterized protein</fullName>
    </submittedName>
</protein>
<proteinExistence type="predicted"/>
<keyword evidence="2" id="KW-1185">Reference proteome</keyword>
<accession>A0ACD1GV05</accession>
<name>A0ACD1GV05_9EURO</name>
<dbReference type="Proteomes" id="UP000249661">
    <property type="component" value="Unassembled WGS sequence"/>
</dbReference>
<evidence type="ECO:0000313" key="1">
    <source>
        <dbReference type="EMBL" id="RAH65202.1"/>
    </source>
</evidence>